<feature type="region of interest" description="Disordered" evidence="1">
    <location>
        <begin position="133"/>
        <end position="205"/>
    </location>
</feature>
<dbReference type="GeneID" id="5726552"/>
<dbReference type="Proteomes" id="UP000006906">
    <property type="component" value="Chromosome 7"/>
</dbReference>
<evidence type="ECO:0000259" key="2">
    <source>
        <dbReference type="Pfam" id="PF06722"/>
    </source>
</evidence>
<feature type="compositionally biased region" description="Polar residues" evidence="1">
    <location>
        <begin position="164"/>
        <end position="174"/>
    </location>
</feature>
<dbReference type="ExpressionAtlas" id="A0A2K3DIT9">
    <property type="expression patterns" value="baseline"/>
</dbReference>
<feature type="compositionally biased region" description="Low complexity" evidence="1">
    <location>
        <begin position="96"/>
        <end position="115"/>
    </location>
</feature>
<evidence type="ECO:0000313" key="3">
    <source>
        <dbReference type="EMBL" id="PNW80440.1"/>
    </source>
</evidence>
<accession>A0A2K3DIT9</accession>
<dbReference type="AlphaFoldDB" id="A0A2K3DIT9"/>
<reference evidence="3 4" key="1">
    <citation type="journal article" date="2007" name="Science">
        <title>The Chlamydomonas genome reveals the evolution of key animal and plant functions.</title>
        <authorList>
            <person name="Merchant S.S."/>
            <person name="Prochnik S.E."/>
            <person name="Vallon O."/>
            <person name="Harris E.H."/>
            <person name="Karpowicz S.J."/>
            <person name="Witman G.B."/>
            <person name="Terry A."/>
            <person name="Salamov A."/>
            <person name="Fritz-Laylin L.K."/>
            <person name="Marechal-Drouard L."/>
            <person name="Marshall W.F."/>
            <person name="Qu L.H."/>
            <person name="Nelson D.R."/>
            <person name="Sanderfoot A.A."/>
            <person name="Spalding M.H."/>
            <person name="Kapitonov V.V."/>
            <person name="Ren Q."/>
            <person name="Ferris P."/>
            <person name="Lindquist E."/>
            <person name="Shapiro H."/>
            <person name="Lucas S.M."/>
            <person name="Grimwood J."/>
            <person name="Schmutz J."/>
            <person name="Cardol P."/>
            <person name="Cerutti H."/>
            <person name="Chanfreau G."/>
            <person name="Chen C.L."/>
            <person name="Cognat V."/>
            <person name="Croft M.T."/>
            <person name="Dent R."/>
            <person name="Dutcher S."/>
            <person name="Fernandez E."/>
            <person name="Fukuzawa H."/>
            <person name="Gonzalez-Ballester D."/>
            <person name="Gonzalez-Halphen D."/>
            <person name="Hallmann A."/>
            <person name="Hanikenne M."/>
            <person name="Hippler M."/>
            <person name="Inwood W."/>
            <person name="Jabbari K."/>
            <person name="Kalanon M."/>
            <person name="Kuras R."/>
            <person name="Lefebvre P.A."/>
            <person name="Lemaire S.D."/>
            <person name="Lobanov A.V."/>
            <person name="Lohr M."/>
            <person name="Manuell A."/>
            <person name="Meier I."/>
            <person name="Mets L."/>
            <person name="Mittag M."/>
            <person name="Mittelmeier T."/>
            <person name="Moroney J.V."/>
            <person name="Moseley J."/>
            <person name="Napoli C."/>
            <person name="Nedelcu A.M."/>
            <person name="Niyogi K."/>
            <person name="Novoselov S.V."/>
            <person name="Paulsen I.T."/>
            <person name="Pazour G."/>
            <person name="Purton S."/>
            <person name="Ral J.P."/>
            <person name="Riano-Pachon D.M."/>
            <person name="Riekhof W."/>
            <person name="Rymarquis L."/>
            <person name="Schroda M."/>
            <person name="Stern D."/>
            <person name="Umen J."/>
            <person name="Willows R."/>
            <person name="Wilson N."/>
            <person name="Zimmer S.L."/>
            <person name="Allmer J."/>
            <person name="Balk J."/>
            <person name="Bisova K."/>
            <person name="Chen C.J."/>
            <person name="Elias M."/>
            <person name="Gendler K."/>
            <person name="Hauser C."/>
            <person name="Lamb M.R."/>
            <person name="Ledford H."/>
            <person name="Long J.C."/>
            <person name="Minagawa J."/>
            <person name="Page M.D."/>
            <person name="Pan J."/>
            <person name="Pootakham W."/>
            <person name="Roje S."/>
            <person name="Rose A."/>
            <person name="Stahlberg E."/>
            <person name="Terauchi A.M."/>
            <person name="Yang P."/>
            <person name="Ball S."/>
            <person name="Bowler C."/>
            <person name="Dieckmann C.L."/>
            <person name="Gladyshev V.N."/>
            <person name="Green P."/>
            <person name="Jorgensen R."/>
            <person name="Mayfield S."/>
            <person name="Mueller-Roeber B."/>
            <person name="Rajamani S."/>
            <person name="Sayre R.T."/>
            <person name="Brokstein P."/>
            <person name="Dubchak I."/>
            <person name="Goodstein D."/>
            <person name="Hornick L."/>
            <person name="Huang Y.W."/>
            <person name="Jhaveri J."/>
            <person name="Luo Y."/>
            <person name="Martinez D."/>
            <person name="Ngau W.C."/>
            <person name="Otillar B."/>
            <person name="Poliakov A."/>
            <person name="Porter A."/>
            <person name="Szajkowski L."/>
            <person name="Werner G."/>
            <person name="Zhou K."/>
            <person name="Grigoriev I.V."/>
            <person name="Rokhsar D.S."/>
            <person name="Grossman A.R."/>
        </authorList>
    </citation>
    <scope>NUCLEOTIDE SEQUENCE [LARGE SCALE GENOMIC DNA]</scope>
    <source>
        <strain evidence="4">CC-503</strain>
    </source>
</reference>
<proteinExistence type="predicted"/>
<feature type="compositionally biased region" description="Low complexity" evidence="1">
    <location>
        <begin position="182"/>
        <end position="205"/>
    </location>
</feature>
<dbReference type="RefSeq" id="XP_042922480.1">
    <property type="nucleotide sequence ID" value="XM_043063912.1"/>
</dbReference>
<protein>
    <recommendedName>
        <fullName evidence="2">Erythromycin biosynthesis protein CIII-like C-terminal domain-containing protein</fullName>
    </recommendedName>
</protein>
<feature type="region of interest" description="Disordered" evidence="1">
    <location>
        <begin position="454"/>
        <end position="475"/>
    </location>
</feature>
<sequence length="883" mass="91493">MATNSHATYVIVALGTRGDVQPLACIAQQLRNSFPQLNVFLITHKAHEPWLATGVFSSLPTRYVDSPPAGAWWSQPQPSTAPAGAPSQQPQHGAHSGSSCTNNNTGSSSSSSNSSRLAEPDARVVDAIRACVSGHGSRRPPLTPHGHPRQQGDPAACSGAEGTSADSTRACTTSDTRDNPQHEQQQLQPQAQQQQSHQHQHQQPPQGRALVLFNLFALEAYHAAEALGLACAVAAPYLIPYTCPPAFKALFRRELPQLFAALGCVAEQEQEQGQEQGQEHGRQMGGMEVPGREQQEQRVQQRRRRQDRVTFAEVEHWMWPLFTERWGEWREQQLGLPALPLHEYAAAPMARAAAGSARAAVAAAAMFAGEGGGAAVGTLRADSEREAVPLPRERLPPAPPLLYGFSELLVPRPRYWPPSVHVCGFWQPPLEWFRGHSLPPSLARLVRQCGAEAAGGGSSHNSCGSNRSGSSSRSSSRLVCVDFGSMGRLGLIPDPCYTMRVLRAALEQTGLVAVVLSAGWRPLHDAAAALGGVELPEGGLAEAEAGTQAAAEAAAAAAAAGGGATCCEGPAEVEAGGLADAAGAAGAAASPPEQAPPTKRARASSGADITVQAAAALAPPSGAGHAVHQPSKADTRTTTAQAVTEAPRSRAMPPAPAAPPLPVQPLPPPRLPVLHLYGGGDVPHQLLLPYCAAVLHHAGSGTTAAALQCGTPQVSCPLHFDQPFWAERLAHLGLSPPPLQRQLLFGSLREWPAAVSATADGIRERQPMTVGAAVAEATCLQDAALTAAVGASSCGAACGAGAAGRGASAAAAAVRIGDAVGDGEAHAAAVVGAAAARVAAALRSAACSVERRRAAEAMAQELACEDGLRKAAEMLHRKCWGAP</sequence>
<dbReference type="Gene3D" id="3.40.50.2000">
    <property type="entry name" value="Glycogen Phosphorylase B"/>
    <property type="match status" value="2"/>
</dbReference>
<name>A0A2K3DIT9_CHLRE</name>
<feature type="compositionally biased region" description="Polar residues" evidence="1">
    <location>
        <begin position="74"/>
        <end position="91"/>
    </location>
</feature>
<dbReference type="OMA" id="HTINKED"/>
<dbReference type="PANTHER" id="PTHR48050">
    <property type="entry name" value="STEROL 3-BETA-GLUCOSYLTRANSFERASE"/>
    <property type="match status" value="1"/>
</dbReference>
<dbReference type="SUPFAM" id="SSF53756">
    <property type="entry name" value="UDP-Glycosyltransferase/glycogen phosphorylase"/>
    <property type="match status" value="2"/>
</dbReference>
<organism evidence="3 4">
    <name type="scientific">Chlamydomonas reinhardtii</name>
    <name type="common">Chlamydomonas smithii</name>
    <dbReference type="NCBI Taxonomy" id="3055"/>
    <lineage>
        <taxon>Eukaryota</taxon>
        <taxon>Viridiplantae</taxon>
        <taxon>Chlorophyta</taxon>
        <taxon>core chlorophytes</taxon>
        <taxon>Chlorophyceae</taxon>
        <taxon>CS clade</taxon>
        <taxon>Chlamydomonadales</taxon>
        <taxon>Chlamydomonadaceae</taxon>
        <taxon>Chlamydomonas</taxon>
    </lineage>
</organism>
<dbReference type="Gramene" id="PNW80440">
    <property type="protein sequence ID" value="PNW80440"/>
    <property type="gene ID" value="CHLRE_07g317650v5"/>
</dbReference>
<dbReference type="InterPro" id="IPR010610">
    <property type="entry name" value="EryCIII-like_C"/>
</dbReference>
<feature type="domain" description="Erythromycin biosynthesis protein CIII-like C-terminal" evidence="2">
    <location>
        <begin position="682"/>
        <end position="733"/>
    </location>
</feature>
<dbReference type="KEGG" id="cre:CHLRE_07g317650v5"/>
<evidence type="ECO:0000256" key="1">
    <source>
        <dbReference type="SAM" id="MobiDB-lite"/>
    </source>
</evidence>
<dbReference type="FunCoup" id="A0A2K3DIT9">
    <property type="interactions" value="44"/>
</dbReference>
<dbReference type="PANTHER" id="PTHR48050:SF11">
    <property type="entry name" value="GLYCOSYLTRANSFERASE"/>
    <property type="match status" value="1"/>
</dbReference>
<feature type="compositionally biased region" description="Low complexity" evidence="1">
    <location>
        <begin position="613"/>
        <end position="626"/>
    </location>
</feature>
<feature type="compositionally biased region" description="Low complexity" evidence="1">
    <location>
        <begin position="459"/>
        <end position="475"/>
    </location>
</feature>
<dbReference type="InParanoid" id="A0A2K3DIT9"/>
<feature type="region of interest" description="Disordered" evidence="1">
    <location>
        <begin position="69"/>
        <end position="121"/>
    </location>
</feature>
<gene>
    <name evidence="3" type="ORF">CHLRE_07g317650v5</name>
</gene>
<feature type="region of interest" description="Disordered" evidence="1">
    <location>
        <begin position="270"/>
        <end position="305"/>
    </location>
</feature>
<feature type="region of interest" description="Disordered" evidence="1">
    <location>
        <begin position="584"/>
        <end position="659"/>
    </location>
</feature>
<dbReference type="Pfam" id="PF06722">
    <property type="entry name" value="EryCIII-like_C"/>
    <property type="match status" value="1"/>
</dbReference>
<keyword evidence="4" id="KW-1185">Reference proteome</keyword>
<dbReference type="GO" id="GO:0016757">
    <property type="term" value="F:glycosyltransferase activity"/>
    <property type="evidence" value="ECO:0007669"/>
    <property type="project" value="UniProtKB-ARBA"/>
</dbReference>
<dbReference type="EMBL" id="CM008968">
    <property type="protein sequence ID" value="PNW80440.1"/>
    <property type="molecule type" value="Genomic_DNA"/>
</dbReference>
<dbReference type="OrthoDB" id="5835829at2759"/>
<dbReference type="InterPro" id="IPR050426">
    <property type="entry name" value="Glycosyltransferase_28"/>
</dbReference>
<evidence type="ECO:0000313" key="4">
    <source>
        <dbReference type="Proteomes" id="UP000006906"/>
    </source>
</evidence>